<dbReference type="InterPro" id="IPR041698">
    <property type="entry name" value="Methyltransf_25"/>
</dbReference>
<dbReference type="PANTHER" id="PTHR43591:SF24">
    <property type="entry name" value="2-METHOXY-6-POLYPRENYL-1,4-BENZOQUINOL METHYLASE, MITOCHONDRIAL"/>
    <property type="match status" value="1"/>
</dbReference>
<keyword evidence="2" id="KW-0808">Transferase</keyword>
<dbReference type="RefSeq" id="WP_198420403.1">
    <property type="nucleotide sequence ID" value="NZ_AP022853.1"/>
</dbReference>
<keyword evidence="3" id="KW-1185">Reference proteome</keyword>
<protein>
    <submittedName>
        <fullName evidence="2">SAM-dependent methyltransferase</fullName>
    </submittedName>
</protein>
<dbReference type="Proteomes" id="UP000502260">
    <property type="component" value="Chromosome"/>
</dbReference>
<sequence length="221" mass="24216">MQRIPEPELMNEPEQARAYAEADFSAPHDAFVAHFRQRFPGFAGGAAIDLGCGPADVTMRFARAYPEAAILGLDGAQAMLDLGRKAVDAEGLGQRLTLQQCCLPDTDLPPRAFDAVISNSLLHHLDDPAVLWQTVRHVARRGAALLVMDLMRPASAAEAESLTQRYAADAPPVLQRDFHHSLLAAYRPDEVRQQLDAAGLEQLRVEAVSDRHLLVWGTIHV</sequence>
<evidence type="ECO:0000313" key="3">
    <source>
        <dbReference type="Proteomes" id="UP000502260"/>
    </source>
</evidence>
<evidence type="ECO:0000259" key="1">
    <source>
        <dbReference type="Pfam" id="PF13649"/>
    </source>
</evidence>
<dbReference type="KEGG" id="slac:SKTS_00800"/>
<dbReference type="PANTHER" id="PTHR43591">
    <property type="entry name" value="METHYLTRANSFERASE"/>
    <property type="match status" value="1"/>
</dbReference>
<name>A0A6F8V6B2_9PROT</name>
<dbReference type="GO" id="GO:0008168">
    <property type="term" value="F:methyltransferase activity"/>
    <property type="evidence" value="ECO:0007669"/>
    <property type="project" value="UniProtKB-KW"/>
</dbReference>
<dbReference type="InterPro" id="IPR029063">
    <property type="entry name" value="SAM-dependent_MTases_sf"/>
</dbReference>
<dbReference type="Gene3D" id="3.40.50.150">
    <property type="entry name" value="Vaccinia Virus protein VP39"/>
    <property type="match status" value="1"/>
</dbReference>
<dbReference type="CDD" id="cd02440">
    <property type="entry name" value="AdoMet_MTases"/>
    <property type="match status" value="1"/>
</dbReference>
<dbReference type="AlphaFoldDB" id="A0A6F8V6B2"/>
<dbReference type="GO" id="GO:0032259">
    <property type="term" value="P:methylation"/>
    <property type="evidence" value="ECO:0007669"/>
    <property type="project" value="UniProtKB-KW"/>
</dbReference>
<dbReference type="Pfam" id="PF13649">
    <property type="entry name" value="Methyltransf_25"/>
    <property type="match status" value="1"/>
</dbReference>
<evidence type="ECO:0000313" key="2">
    <source>
        <dbReference type="EMBL" id="BCB25194.1"/>
    </source>
</evidence>
<accession>A0A6F8V6B2</accession>
<organism evidence="2 3">
    <name type="scientific">Sulfurimicrobium lacus</name>
    <dbReference type="NCBI Taxonomy" id="2715678"/>
    <lineage>
        <taxon>Bacteria</taxon>
        <taxon>Pseudomonadati</taxon>
        <taxon>Pseudomonadota</taxon>
        <taxon>Betaproteobacteria</taxon>
        <taxon>Nitrosomonadales</taxon>
        <taxon>Sulfuricellaceae</taxon>
        <taxon>Sulfurimicrobium</taxon>
    </lineage>
</organism>
<dbReference type="EMBL" id="AP022853">
    <property type="protein sequence ID" value="BCB25194.1"/>
    <property type="molecule type" value="Genomic_DNA"/>
</dbReference>
<keyword evidence="2" id="KW-0489">Methyltransferase</keyword>
<dbReference type="SUPFAM" id="SSF53335">
    <property type="entry name" value="S-adenosyl-L-methionine-dependent methyltransferases"/>
    <property type="match status" value="1"/>
</dbReference>
<feature type="domain" description="Methyltransferase" evidence="1">
    <location>
        <begin position="48"/>
        <end position="140"/>
    </location>
</feature>
<reference evidence="3" key="1">
    <citation type="submission" date="2020-03" db="EMBL/GenBank/DDBJ databases">
        <title>Complete genome sequence of sulfur-oxidizing bacterium skT11.</title>
        <authorList>
            <person name="Kanda M."/>
            <person name="Kojima H."/>
            <person name="Fukui M."/>
        </authorList>
    </citation>
    <scope>NUCLEOTIDE SEQUENCE [LARGE SCALE GENOMIC DNA]</scope>
    <source>
        <strain evidence="3">skT11</strain>
    </source>
</reference>
<gene>
    <name evidence="2" type="primary">smtA</name>
    <name evidence="2" type="ORF">SKTS_00800</name>
</gene>
<proteinExistence type="predicted"/>